<feature type="transmembrane region" description="Helical" evidence="9">
    <location>
        <begin position="6"/>
        <end position="24"/>
    </location>
</feature>
<evidence type="ECO:0000256" key="1">
    <source>
        <dbReference type="ARBA" id="ARBA00004370"/>
    </source>
</evidence>
<geneLocation type="mitochondrion" evidence="10"/>
<evidence type="ECO:0000256" key="7">
    <source>
        <dbReference type="ARBA" id="ARBA00023136"/>
    </source>
</evidence>
<dbReference type="Pfam" id="PF00507">
    <property type="entry name" value="Oxidored_q4"/>
    <property type="match status" value="1"/>
</dbReference>
<keyword evidence="9" id="KW-0830">Ubiquinone</keyword>
<dbReference type="PANTHER" id="PTHR11058">
    <property type="entry name" value="NADH-UBIQUINONE OXIDOREDUCTASE CHAIN 3"/>
    <property type="match status" value="1"/>
</dbReference>
<keyword evidence="9 10" id="KW-0496">Mitochondrion</keyword>
<evidence type="ECO:0000256" key="8">
    <source>
        <dbReference type="ARBA" id="ARBA00049551"/>
    </source>
</evidence>
<feature type="transmembrane region" description="Helical" evidence="9">
    <location>
        <begin position="84"/>
        <end position="106"/>
    </location>
</feature>
<organism evidence="10">
    <name type="scientific">Platencyrtus parkeri</name>
    <dbReference type="NCBI Taxonomy" id="752748"/>
    <lineage>
        <taxon>Eukaryota</taxon>
        <taxon>Metazoa</taxon>
        <taxon>Ecdysozoa</taxon>
        <taxon>Arthropoda</taxon>
        <taxon>Hexapoda</taxon>
        <taxon>Insecta</taxon>
        <taxon>Pterygota</taxon>
        <taxon>Neoptera</taxon>
        <taxon>Endopterygota</taxon>
        <taxon>Hymenoptera</taxon>
        <taxon>Apocrita</taxon>
        <taxon>Proctotrupomorpha</taxon>
        <taxon>Chalcidoidea</taxon>
        <taxon>Encyrtidae</taxon>
        <taxon>Encyrtinae</taxon>
        <taxon>Platencyrtus</taxon>
    </lineage>
</organism>
<evidence type="ECO:0000256" key="2">
    <source>
        <dbReference type="ARBA" id="ARBA00008472"/>
    </source>
</evidence>
<keyword evidence="9" id="KW-0520">NAD</keyword>
<keyword evidence="4 9" id="KW-0813">Transport</keyword>
<dbReference type="GO" id="GO:0030964">
    <property type="term" value="C:NADH dehydrogenase complex"/>
    <property type="evidence" value="ECO:0007669"/>
    <property type="project" value="TreeGrafter"/>
</dbReference>
<dbReference type="EC" id="7.1.1.2" evidence="9"/>
<feature type="transmembrane region" description="Helical" evidence="9">
    <location>
        <begin position="54"/>
        <end position="78"/>
    </location>
</feature>
<dbReference type="InterPro" id="IPR000440">
    <property type="entry name" value="NADH_UbQ/plastoQ_OxRdtase_su3"/>
</dbReference>
<keyword evidence="9" id="KW-0679">Respiratory chain</keyword>
<gene>
    <name evidence="10" type="primary">ND3</name>
</gene>
<dbReference type="InterPro" id="IPR038430">
    <property type="entry name" value="NDAH_ubi_oxred_su3_sf"/>
</dbReference>
<dbReference type="Gene3D" id="1.20.58.1610">
    <property type="entry name" value="NADH:ubiquinone/plastoquinone oxidoreductase, chain 3"/>
    <property type="match status" value="1"/>
</dbReference>
<evidence type="ECO:0000256" key="6">
    <source>
        <dbReference type="ARBA" id="ARBA00022989"/>
    </source>
</evidence>
<dbReference type="AlphaFoldDB" id="A0A7G5WI20"/>
<comment type="similarity">
    <text evidence="2 9">Belongs to the complex I subunit 3 family.</text>
</comment>
<evidence type="ECO:0000256" key="4">
    <source>
        <dbReference type="ARBA" id="ARBA00022448"/>
    </source>
</evidence>
<evidence type="ECO:0000256" key="9">
    <source>
        <dbReference type="RuleBase" id="RU003640"/>
    </source>
</evidence>
<dbReference type="PANTHER" id="PTHR11058:SF9">
    <property type="entry name" value="NADH-UBIQUINONE OXIDOREDUCTASE CHAIN 3"/>
    <property type="match status" value="1"/>
</dbReference>
<dbReference type="GO" id="GO:0008137">
    <property type="term" value="F:NADH dehydrogenase (ubiquinone) activity"/>
    <property type="evidence" value="ECO:0007669"/>
    <property type="project" value="UniProtKB-UniRule"/>
</dbReference>
<dbReference type="EMBL" id="MN296710">
    <property type="protein sequence ID" value="QMX85836.1"/>
    <property type="molecule type" value="Genomic_DNA"/>
</dbReference>
<keyword evidence="6 9" id="KW-1133">Transmembrane helix</keyword>
<keyword evidence="9" id="KW-1278">Translocase</keyword>
<proteinExistence type="inferred from homology"/>
<keyword evidence="7 9" id="KW-0472">Membrane</keyword>
<keyword evidence="5 9" id="KW-0812">Transmembrane</keyword>
<comment type="subcellular location">
    <subcellularLocation>
        <location evidence="1">Membrane</location>
    </subcellularLocation>
    <subcellularLocation>
        <location evidence="9">Mitochondrion membrane</location>
        <topology evidence="9">Multi-pass membrane protein</topology>
    </subcellularLocation>
</comment>
<dbReference type="GO" id="GO:0031966">
    <property type="term" value="C:mitochondrial membrane"/>
    <property type="evidence" value="ECO:0007669"/>
    <property type="project" value="UniProtKB-SubCell"/>
</dbReference>
<comment type="catalytic activity">
    <reaction evidence="8 9">
        <text>a ubiquinone + NADH + 5 H(+)(in) = a ubiquinol + NAD(+) + 4 H(+)(out)</text>
        <dbReference type="Rhea" id="RHEA:29091"/>
        <dbReference type="Rhea" id="RHEA-COMP:9565"/>
        <dbReference type="Rhea" id="RHEA-COMP:9566"/>
        <dbReference type="ChEBI" id="CHEBI:15378"/>
        <dbReference type="ChEBI" id="CHEBI:16389"/>
        <dbReference type="ChEBI" id="CHEBI:17976"/>
        <dbReference type="ChEBI" id="CHEBI:57540"/>
        <dbReference type="ChEBI" id="CHEBI:57945"/>
        <dbReference type="EC" id="7.1.1.2"/>
    </reaction>
</comment>
<name>A0A7G5WI20_9HYME</name>
<evidence type="ECO:0000256" key="5">
    <source>
        <dbReference type="ARBA" id="ARBA00022692"/>
    </source>
</evidence>
<keyword evidence="9" id="KW-0249">Electron transport</keyword>
<reference evidence="10" key="1">
    <citation type="submission" date="2019-08" db="EMBL/GenBank/DDBJ databases">
        <title>The mitochondrial genome of Platencyrtus parkeri (Hymenoptera: Encyrtidae).</title>
        <authorList>
            <person name="Xiong M."/>
        </authorList>
    </citation>
    <scope>NUCLEOTIDE SEQUENCE</scope>
</reference>
<evidence type="ECO:0000256" key="3">
    <source>
        <dbReference type="ARBA" id="ARBA00021007"/>
    </source>
</evidence>
<accession>A0A7G5WI20</accession>
<evidence type="ECO:0000313" key="10">
    <source>
        <dbReference type="EMBL" id="QMX85836.1"/>
    </source>
</evidence>
<protein>
    <recommendedName>
        <fullName evidence="3 9">NADH-ubiquinone oxidoreductase chain 3</fullName>
        <ecNumber evidence="9">7.1.1.2</ecNumber>
    </recommendedName>
</protein>
<comment type="function">
    <text evidence="9">Core subunit of the mitochondrial membrane respiratory chain NADH dehydrogenase (Complex I) which catalyzes electron transfer from NADH through the respiratory chain, using ubiquinone as an electron acceptor. Essential for the catalytic activity of complex I.</text>
</comment>
<sequence length="115" mass="14115">MILLFLFLLMFFILMFLMFLNFVISKKKFKDREKMSGFECGFDSMSKNRLPFSLQFYLVGIIFLIFDIEISLILPLIYMNYLNYFFLIYFFFFILLFLILGLYMEWLEGALKWMK</sequence>